<evidence type="ECO:0000313" key="1">
    <source>
        <dbReference type="EMBL" id="SVC02041.1"/>
    </source>
</evidence>
<protein>
    <submittedName>
        <fullName evidence="1">Uncharacterized protein</fullName>
    </submittedName>
</protein>
<organism evidence="1">
    <name type="scientific">marine metagenome</name>
    <dbReference type="NCBI Taxonomy" id="408172"/>
    <lineage>
        <taxon>unclassified sequences</taxon>
        <taxon>metagenomes</taxon>
        <taxon>ecological metagenomes</taxon>
    </lineage>
</organism>
<reference evidence="1" key="1">
    <citation type="submission" date="2018-05" db="EMBL/GenBank/DDBJ databases">
        <authorList>
            <person name="Lanie J.A."/>
            <person name="Ng W.-L."/>
            <person name="Kazmierczak K.M."/>
            <person name="Andrzejewski T.M."/>
            <person name="Davidsen T.M."/>
            <person name="Wayne K.J."/>
            <person name="Tettelin H."/>
            <person name="Glass J.I."/>
            <person name="Rusch D."/>
            <person name="Podicherti R."/>
            <person name="Tsui H.-C.T."/>
            <person name="Winkler M.E."/>
        </authorList>
    </citation>
    <scope>NUCLEOTIDE SEQUENCE</scope>
</reference>
<feature type="non-terminal residue" evidence="1">
    <location>
        <position position="1"/>
    </location>
</feature>
<dbReference type="AlphaFoldDB" id="A0A382ITS3"/>
<dbReference type="EMBL" id="UINC01068999">
    <property type="protein sequence ID" value="SVC02041.1"/>
    <property type="molecule type" value="Genomic_DNA"/>
</dbReference>
<gene>
    <name evidence="1" type="ORF">METZ01_LOCUS254895</name>
</gene>
<proteinExistence type="predicted"/>
<sequence>IWLAQTVKGMQGHEVTYELFGNEIRVEVVRDPGETAMAEA</sequence>
<name>A0A382ITS3_9ZZZZ</name>
<accession>A0A382ITS3</accession>